<sequence>MSKDSGFQHQDWNEVILTKPVEVKQSGVQKTAEQKNFQKLDGDEIVAPRKTSQELKKAIQTARLAKKLSQKQLASSMNTTIQVIAQYENGKAIPNNAFIARLEKQLNVKLPRIKK</sequence>
<dbReference type="InterPro" id="IPR010982">
    <property type="entry name" value="Lambda_DNA-bd_dom_sf"/>
</dbReference>
<dbReference type="GO" id="GO:0003677">
    <property type="term" value="F:DNA binding"/>
    <property type="evidence" value="ECO:0007669"/>
    <property type="project" value="UniProtKB-KW"/>
</dbReference>
<dbReference type="PANTHER" id="PTHR10245:SF15">
    <property type="entry name" value="ENDOTHELIAL DIFFERENTIATION-RELATED FACTOR 1"/>
    <property type="match status" value="1"/>
</dbReference>
<keyword evidence="1" id="KW-0238">DNA-binding</keyword>
<dbReference type="SMART" id="SM00530">
    <property type="entry name" value="HTH_XRE"/>
    <property type="match status" value="1"/>
</dbReference>
<dbReference type="CDD" id="cd00093">
    <property type="entry name" value="HTH_XRE"/>
    <property type="match status" value="1"/>
</dbReference>
<dbReference type="PROSITE" id="PS50943">
    <property type="entry name" value="HTH_CROC1"/>
    <property type="match status" value="1"/>
</dbReference>
<dbReference type="Gene3D" id="1.10.260.40">
    <property type="entry name" value="lambda repressor-like DNA-binding domains"/>
    <property type="match status" value="1"/>
</dbReference>
<evidence type="ECO:0000256" key="1">
    <source>
        <dbReference type="ARBA" id="ARBA00023125"/>
    </source>
</evidence>
<organism evidence="3">
    <name type="scientific">viral metagenome</name>
    <dbReference type="NCBI Taxonomy" id="1070528"/>
    <lineage>
        <taxon>unclassified sequences</taxon>
        <taxon>metagenomes</taxon>
        <taxon>organismal metagenomes</taxon>
    </lineage>
</organism>
<dbReference type="SUPFAM" id="SSF47413">
    <property type="entry name" value="lambda repressor-like DNA-binding domains"/>
    <property type="match status" value="1"/>
</dbReference>
<accession>A0A6C0KID8</accession>
<evidence type="ECO:0000313" key="3">
    <source>
        <dbReference type="EMBL" id="QHU17772.1"/>
    </source>
</evidence>
<dbReference type="InterPro" id="IPR001387">
    <property type="entry name" value="Cro/C1-type_HTH"/>
</dbReference>
<protein>
    <recommendedName>
        <fullName evidence="2">HTH cro/C1-type domain-containing protein</fullName>
    </recommendedName>
</protein>
<name>A0A6C0KID8_9ZZZZ</name>
<dbReference type="EMBL" id="MN740918">
    <property type="protein sequence ID" value="QHU17772.1"/>
    <property type="molecule type" value="Genomic_DNA"/>
</dbReference>
<proteinExistence type="predicted"/>
<feature type="domain" description="HTH cro/C1-type" evidence="2">
    <location>
        <begin position="59"/>
        <end position="113"/>
    </location>
</feature>
<dbReference type="GO" id="GO:0005634">
    <property type="term" value="C:nucleus"/>
    <property type="evidence" value="ECO:0007669"/>
    <property type="project" value="TreeGrafter"/>
</dbReference>
<dbReference type="AlphaFoldDB" id="A0A6C0KID8"/>
<reference evidence="3" key="1">
    <citation type="journal article" date="2020" name="Nature">
        <title>Giant virus diversity and host interactions through global metagenomics.</title>
        <authorList>
            <person name="Schulz F."/>
            <person name="Roux S."/>
            <person name="Paez-Espino D."/>
            <person name="Jungbluth S."/>
            <person name="Walsh D.A."/>
            <person name="Denef V.J."/>
            <person name="McMahon K.D."/>
            <person name="Konstantinidis K.T."/>
            <person name="Eloe-Fadrosh E.A."/>
            <person name="Kyrpides N.C."/>
            <person name="Woyke T."/>
        </authorList>
    </citation>
    <scope>NUCLEOTIDE SEQUENCE</scope>
    <source>
        <strain evidence="3">GVMAG-S-3300012919-55</strain>
    </source>
</reference>
<dbReference type="Pfam" id="PF01381">
    <property type="entry name" value="HTH_3"/>
    <property type="match status" value="1"/>
</dbReference>
<evidence type="ECO:0000259" key="2">
    <source>
        <dbReference type="PROSITE" id="PS50943"/>
    </source>
</evidence>
<dbReference type="PANTHER" id="PTHR10245">
    <property type="entry name" value="ENDOTHELIAL DIFFERENTIATION-RELATED FACTOR 1 MULTIPROTEIN BRIDGING FACTOR 1"/>
    <property type="match status" value="1"/>
</dbReference>